<dbReference type="SUPFAM" id="SSF52029">
    <property type="entry name" value="GroEL apical domain-like"/>
    <property type="match status" value="1"/>
</dbReference>
<dbReference type="InterPro" id="IPR036390">
    <property type="entry name" value="WH_DNA-bd_sf"/>
</dbReference>
<dbReference type="GO" id="GO:0008270">
    <property type="term" value="F:zinc ion binding"/>
    <property type="evidence" value="ECO:0007669"/>
    <property type="project" value="UniProtKB-KW"/>
</dbReference>
<dbReference type="InterPro" id="IPR002423">
    <property type="entry name" value="Cpn60/GroEL/TCP-1"/>
</dbReference>
<dbReference type="SMART" id="SM00330">
    <property type="entry name" value="PIPKc"/>
    <property type="match status" value="1"/>
</dbReference>
<dbReference type="PaxDb" id="121845-A0A3Q0J738"/>
<dbReference type="RefSeq" id="XP_026684284.1">
    <property type="nucleotide sequence ID" value="XM_026828483.1"/>
</dbReference>
<dbReference type="PANTHER" id="PTHR45748">
    <property type="entry name" value="1-PHOSPHATIDYLINOSITOL 3-PHOSPHATE 5-KINASE-RELATED"/>
    <property type="match status" value="1"/>
</dbReference>
<dbReference type="CDD" id="cd03334">
    <property type="entry name" value="Fab1_TCP"/>
    <property type="match status" value="1"/>
</dbReference>
<dbReference type="GO" id="GO:0016192">
    <property type="term" value="P:vesicle-mediated transport"/>
    <property type="evidence" value="ECO:0007669"/>
    <property type="project" value="UniProtKB-ARBA"/>
</dbReference>
<dbReference type="PROSITE" id="PS50186">
    <property type="entry name" value="DEP"/>
    <property type="match status" value="1"/>
</dbReference>
<keyword evidence="5" id="KW-0479">Metal-binding</keyword>
<evidence type="ECO:0000256" key="7">
    <source>
        <dbReference type="ARBA" id="ARBA00022753"/>
    </source>
</evidence>
<dbReference type="Gene3D" id="3.30.40.10">
    <property type="entry name" value="Zinc/RING finger domain, C3HC4 (zinc finger)"/>
    <property type="match status" value="1"/>
</dbReference>
<dbReference type="SUPFAM" id="SSF57903">
    <property type="entry name" value="FYVE/PHD zinc finger"/>
    <property type="match status" value="1"/>
</dbReference>
<evidence type="ECO:0000256" key="2">
    <source>
        <dbReference type="ARBA" id="ARBA00012009"/>
    </source>
</evidence>
<evidence type="ECO:0000256" key="11">
    <source>
        <dbReference type="ARBA" id="ARBA00022840"/>
    </source>
</evidence>
<dbReference type="SMART" id="SM00064">
    <property type="entry name" value="FYVE"/>
    <property type="match status" value="1"/>
</dbReference>
<dbReference type="Pfam" id="PF01504">
    <property type="entry name" value="PIP5K"/>
    <property type="match status" value="1"/>
</dbReference>
<dbReference type="FunFam" id="3.30.40.10:FF:000057">
    <property type="entry name" value="1-phosphatidylinositol 3-phosphate 5-kinase isoform X1"/>
    <property type="match status" value="1"/>
</dbReference>
<proteinExistence type="predicted"/>
<evidence type="ECO:0000256" key="10">
    <source>
        <dbReference type="ARBA" id="ARBA00022833"/>
    </source>
</evidence>
<keyword evidence="9 15" id="KW-0418">Kinase</keyword>
<dbReference type="STRING" id="121845.A0A3Q0J738"/>
<evidence type="ECO:0000256" key="6">
    <source>
        <dbReference type="ARBA" id="ARBA00022741"/>
    </source>
</evidence>
<gene>
    <name evidence="21" type="primary">LOC103515933</name>
</gene>
<keyword evidence="11 15" id="KW-0067">ATP-binding</keyword>
<feature type="region of interest" description="Disordered" evidence="16">
    <location>
        <begin position="616"/>
        <end position="676"/>
    </location>
</feature>
<dbReference type="SUPFAM" id="SSF56104">
    <property type="entry name" value="SAICAR synthase-like"/>
    <property type="match status" value="2"/>
</dbReference>
<accession>A0A3Q0J738</accession>
<feature type="compositionally biased region" description="Polar residues" evidence="16">
    <location>
        <begin position="650"/>
        <end position="673"/>
    </location>
</feature>
<dbReference type="Pfam" id="PF01363">
    <property type="entry name" value="FYVE"/>
    <property type="match status" value="1"/>
</dbReference>
<dbReference type="InterPro" id="IPR027484">
    <property type="entry name" value="PInositol-4-P-5-kinase_N"/>
</dbReference>
<dbReference type="Proteomes" id="UP000079169">
    <property type="component" value="Unplaced"/>
</dbReference>
<feature type="domain" description="PIPK" evidence="19">
    <location>
        <begin position="1248"/>
        <end position="1578"/>
    </location>
</feature>
<evidence type="ECO:0000313" key="20">
    <source>
        <dbReference type="Proteomes" id="UP000079169"/>
    </source>
</evidence>
<evidence type="ECO:0000259" key="18">
    <source>
        <dbReference type="PROSITE" id="PS50186"/>
    </source>
</evidence>
<dbReference type="GO" id="GO:0000285">
    <property type="term" value="F:1-phosphatidylinositol-3-phosphate 5-kinase activity"/>
    <property type="evidence" value="ECO:0007669"/>
    <property type="project" value="UniProtKB-EC"/>
</dbReference>
<dbReference type="PROSITE" id="PS50178">
    <property type="entry name" value="ZF_FYVE"/>
    <property type="match status" value="1"/>
</dbReference>
<organism evidence="20 21">
    <name type="scientific">Diaphorina citri</name>
    <name type="common">Asian citrus psyllid</name>
    <dbReference type="NCBI Taxonomy" id="121845"/>
    <lineage>
        <taxon>Eukaryota</taxon>
        <taxon>Metazoa</taxon>
        <taxon>Ecdysozoa</taxon>
        <taxon>Arthropoda</taxon>
        <taxon>Hexapoda</taxon>
        <taxon>Insecta</taxon>
        <taxon>Pterygota</taxon>
        <taxon>Neoptera</taxon>
        <taxon>Paraneoptera</taxon>
        <taxon>Hemiptera</taxon>
        <taxon>Sternorrhyncha</taxon>
        <taxon>Psylloidea</taxon>
        <taxon>Psyllidae</taxon>
        <taxon>Diaphorininae</taxon>
        <taxon>Diaphorina</taxon>
    </lineage>
</organism>
<dbReference type="FunFam" id="3.30.810.10:FF:000001">
    <property type="entry name" value="1-phosphatidylinositol 3-phosphate 5-kinase FAB1"/>
    <property type="match status" value="1"/>
</dbReference>
<evidence type="ECO:0000256" key="14">
    <source>
        <dbReference type="PROSITE-ProRule" id="PRU00091"/>
    </source>
</evidence>
<feature type="domain" description="DEP" evidence="18">
    <location>
        <begin position="173"/>
        <end position="252"/>
    </location>
</feature>
<keyword evidence="7" id="KW-0967">Endosome</keyword>
<evidence type="ECO:0000256" key="1">
    <source>
        <dbReference type="ARBA" id="ARBA00004608"/>
    </source>
</evidence>
<dbReference type="InterPro" id="IPR002498">
    <property type="entry name" value="PInositol-4-P-4/5-kinase_core"/>
</dbReference>
<keyword evidence="8 14" id="KW-0863">Zinc-finger</keyword>
<dbReference type="SUPFAM" id="SSF46785">
    <property type="entry name" value="Winged helix' DNA-binding domain"/>
    <property type="match status" value="1"/>
</dbReference>
<dbReference type="Gene3D" id="3.50.7.10">
    <property type="entry name" value="GroEL"/>
    <property type="match status" value="1"/>
</dbReference>
<evidence type="ECO:0000256" key="3">
    <source>
        <dbReference type="ARBA" id="ARBA00022553"/>
    </source>
</evidence>
<dbReference type="GO" id="GO:0035556">
    <property type="term" value="P:intracellular signal transduction"/>
    <property type="evidence" value="ECO:0007669"/>
    <property type="project" value="InterPro"/>
</dbReference>
<evidence type="ECO:0000256" key="16">
    <source>
        <dbReference type="SAM" id="MobiDB-lite"/>
    </source>
</evidence>
<dbReference type="GeneID" id="103515933"/>
<dbReference type="Gene3D" id="3.30.800.10">
    <property type="entry name" value="Phosphatidylinositol Phosphate Kinase II Beta"/>
    <property type="match status" value="2"/>
</dbReference>
<dbReference type="GO" id="GO:0010008">
    <property type="term" value="C:endosome membrane"/>
    <property type="evidence" value="ECO:0007669"/>
    <property type="project" value="UniProtKB-SubCell"/>
</dbReference>
<dbReference type="FunFam" id="3.50.7.10:FF:000007">
    <property type="entry name" value="1-phosphatidylinositol 3-phosphate 5-kinase isoform X1"/>
    <property type="match status" value="1"/>
</dbReference>
<dbReference type="InterPro" id="IPR013083">
    <property type="entry name" value="Znf_RING/FYVE/PHD"/>
</dbReference>
<evidence type="ECO:0000259" key="17">
    <source>
        <dbReference type="PROSITE" id="PS50178"/>
    </source>
</evidence>
<dbReference type="InterPro" id="IPR027409">
    <property type="entry name" value="GroEL-like_apical_dom_sf"/>
</dbReference>
<dbReference type="Gene3D" id="3.30.810.10">
    <property type="entry name" value="2-Layer Sandwich"/>
    <property type="match status" value="1"/>
</dbReference>
<keyword evidence="20" id="KW-1185">Reference proteome</keyword>
<dbReference type="InterPro" id="IPR044769">
    <property type="entry name" value="PIKfyve_PIPKc"/>
</dbReference>
<keyword evidence="4 15" id="KW-0808">Transferase</keyword>
<dbReference type="GO" id="GO:0052810">
    <property type="term" value="F:1-phosphatidylinositol-5-kinase activity"/>
    <property type="evidence" value="ECO:0007669"/>
    <property type="project" value="UniProtKB-ARBA"/>
</dbReference>
<name>A0A3Q0J738_DIACI</name>
<evidence type="ECO:0000259" key="19">
    <source>
        <dbReference type="PROSITE" id="PS51455"/>
    </source>
</evidence>
<comment type="subcellular location">
    <subcellularLocation>
        <location evidence="1">Endosome membrane</location>
    </subcellularLocation>
</comment>
<dbReference type="InterPro" id="IPR027483">
    <property type="entry name" value="PInositol-4-P-4/5-kinase_C_sf"/>
</dbReference>
<dbReference type="PROSITE" id="PS51455">
    <property type="entry name" value="PIPK"/>
    <property type="match status" value="1"/>
</dbReference>
<dbReference type="InterPro" id="IPR011011">
    <property type="entry name" value="Znf_FYVE_PHD"/>
</dbReference>
<evidence type="ECO:0000313" key="21">
    <source>
        <dbReference type="RefSeq" id="XP_026684284.1"/>
    </source>
</evidence>
<keyword evidence="10" id="KW-0862">Zinc</keyword>
<feature type="domain" description="FYVE-type" evidence="17">
    <location>
        <begin position="34"/>
        <end position="94"/>
    </location>
</feature>
<evidence type="ECO:0000256" key="4">
    <source>
        <dbReference type="ARBA" id="ARBA00022679"/>
    </source>
</evidence>
<evidence type="ECO:0000256" key="15">
    <source>
        <dbReference type="PROSITE-ProRule" id="PRU00781"/>
    </source>
</evidence>
<evidence type="ECO:0000256" key="12">
    <source>
        <dbReference type="ARBA" id="ARBA00023136"/>
    </source>
</evidence>
<dbReference type="InterPro" id="IPR000591">
    <property type="entry name" value="DEP_dom"/>
</dbReference>
<keyword evidence="3" id="KW-0597">Phosphoprotein</keyword>
<comment type="catalytic activity">
    <reaction evidence="13">
        <text>a 1,2-diacyl-sn-glycero-3-phospho-(1D-myo-inositol-3-phosphate) + ATP = a 1,2-diacyl-sn-glycero-3-phospho-(1D-myo-inositol-3,5-bisphosphate) + ADP + H(+)</text>
        <dbReference type="Rhea" id="RHEA:13609"/>
        <dbReference type="ChEBI" id="CHEBI:15378"/>
        <dbReference type="ChEBI" id="CHEBI:30616"/>
        <dbReference type="ChEBI" id="CHEBI:57923"/>
        <dbReference type="ChEBI" id="CHEBI:58088"/>
        <dbReference type="ChEBI" id="CHEBI:456216"/>
        <dbReference type="EC" id="2.7.1.150"/>
    </reaction>
    <physiologicalReaction direction="left-to-right" evidence="13">
        <dbReference type="Rhea" id="RHEA:13610"/>
    </physiologicalReaction>
</comment>
<dbReference type="KEGG" id="dci:103515933"/>
<dbReference type="GO" id="GO:0005524">
    <property type="term" value="F:ATP binding"/>
    <property type="evidence" value="ECO:0007669"/>
    <property type="project" value="UniProtKB-UniRule"/>
</dbReference>
<dbReference type="CDD" id="cd15725">
    <property type="entry name" value="FYVE_PIKfyve_Fab1"/>
    <property type="match status" value="1"/>
</dbReference>
<keyword evidence="12" id="KW-0472">Membrane</keyword>
<evidence type="ECO:0000256" key="13">
    <source>
        <dbReference type="ARBA" id="ARBA00052820"/>
    </source>
</evidence>
<dbReference type="PANTHER" id="PTHR45748:SF7">
    <property type="entry name" value="1-PHOSPHATIDYLINOSITOL 3-PHOSPHATE 5-KINASE-RELATED"/>
    <property type="match status" value="1"/>
</dbReference>
<dbReference type="InterPro" id="IPR017455">
    <property type="entry name" value="Znf_FYVE-rel"/>
</dbReference>
<keyword evidence="6 15" id="KW-0547">Nucleotide-binding</keyword>
<sequence>MPHILRKVGNFLPGKSSTLQSYKDSDMKQYWMPDAVSKECYLCGDKFTTFRRRHHCRICGQIFCSKCCNQEIPGKALGYSGDLRVCTYCCKQVLTYLNSTDTTQSAELKALQEDLEIKYGSGGNQDVFPSGGSEGPSAQQLASERAQVTLSRKISVGYQEEKFASPRLTSDKTRKSIFLNLYDELIMTLPCPFPGTVLIQWCFDHNKATTRSQAEMIAQALFDSEYIKCISGPGSGAGDSKFSLDALYTIVCQDEEESSPVDPLRIHSSNSTSSFHLDLNLEDSTASIRPNKNSATRTTREISENPNLLPVHSLQKIIQAYRRDPIRPNNAKADAALTDKFESHRNKLLQQLLIVESLSMSWASVILPLAEKIIEEVKPDQNIDSFDIRQYVQIKKVDGGTRNDSFVVSGIVHSKNVSHKSMLTALNNPKILILQCAIVYQRVEGKLLSLEPVIMQETEYLRNVVARISALKPDIVLVQRNVARLAQESLQQLGITLVLNVKTTVLERIARCTRADLVYSVDVLLNQIHLGTCSRFSVKKLSDSNKTLMFFEGCAFPHKGSTVILRGASRKELMKVKRVTSFMIYVLYNWKLESSLLMDEQAYVIQTKKPILQSPSDSVADIIPKPSTDEKHTRSNSESTGDVKVAIQKPASQSIQDASDPLQSEPNVTSPMSPQDLHLAVDNVPTNSFRKALDDIILSVSPTIKYTVPYLENETGKKCDLRKYFPDNIYWSAQLDPAAPIVKNETPVETIPRHTLELKEPHAFLSEVLTETCDSAKVRSSLALYRAAGGRLTPSSKKLSPPPTVAPPAPVSTKIDALQPSNHQRLPVLIYICRSPIHSPGFCVEPCTINMDFYARNDIPLGSFLEKYCFRRDYKCPSATCLIPTLEHERWFIHGNGSVCVGLCEIENRPPEAYDERIIMWNWCPSCKQVSSILPMSSDTWRLSLAKFLDLRFNCVPLGCKTASCTHHLHQEQVHYFAYNNIVASFIYTRIKLYEVCIPSTTLKKSLSTFDKNGLFEEVKKWSLMGQEVFSIVLEKLHTNQTDATMNTLQPLLVKDQANLKQKVDDIQMKLTDPDVMNNLWNLEDSIVKLKRAVVESINNWNARLMKTRPKTKSTDSSKSLLTDIVEGTPTTETSTEYVFDSEESEESDVDHVDDSDTVKTKVPRMKAILSQLLPTNVPSLPISNSLVEAQQHHTLALGCSVPVVVYEQEPSSIISYALSSFDYQYKLEELKAAHEIETNECKIPHIDIKFSDTAANFSVKMYFADLFAELRKFSCPEGEESFIRSLSRCIRWEARGGKSGSNFCKTKDDRFILKEMSRLKFAELRKFSCPEGEESFIRSLSRCIRWEARGGKSGSNFCKTKDDRFILKEMSRLEMDSFLTFAPNYYNYVKNCFENSSPTLLCKIFGVFRVICQNNNSKTRSNLLVMENLFHSRNIKLRFDLKGSLRNRLVDTSLDSMDSDAVLLDENFINMTCNMISESPLYIHPHSKFILMQAINNDTQFLANQHVMDYSLLLGIDDTNMELVVGMIDYIRTFTWDKKIETMVKKSGLLGGQGKLPTIVSPDEYRKRFQSAMNRYFLGVPDRWSGLVEGINI</sequence>
<dbReference type="CDD" id="cd17300">
    <property type="entry name" value="PIPKc_PIKfyve"/>
    <property type="match status" value="1"/>
</dbReference>
<reference evidence="21" key="1">
    <citation type="submission" date="2025-08" db="UniProtKB">
        <authorList>
            <consortium name="RefSeq"/>
        </authorList>
    </citation>
    <scope>IDENTIFICATION</scope>
</reference>
<dbReference type="GO" id="GO:0046854">
    <property type="term" value="P:phosphatidylinositol phosphate biosynthetic process"/>
    <property type="evidence" value="ECO:0007669"/>
    <property type="project" value="TreeGrafter"/>
</dbReference>
<evidence type="ECO:0000256" key="9">
    <source>
        <dbReference type="ARBA" id="ARBA00022777"/>
    </source>
</evidence>
<evidence type="ECO:0000256" key="5">
    <source>
        <dbReference type="ARBA" id="ARBA00022723"/>
    </source>
</evidence>
<evidence type="ECO:0000256" key="8">
    <source>
        <dbReference type="ARBA" id="ARBA00022771"/>
    </source>
</evidence>
<dbReference type="EC" id="2.7.1.150" evidence="2"/>
<dbReference type="Pfam" id="PF00118">
    <property type="entry name" value="Cpn60_TCP1"/>
    <property type="match status" value="1"/>
</dbReference>
<protein>
    <recommendedName>
        <fullName evidence="2">1-phosphatidylinositol-3-phosphate 5-kinase</fullName>
        <ecNumber evidence="2">2.7.1.150</ecNumber>
    </recommendedName>
</protein>
<dbReference type="InterPro" id="IPR000306">
    <property type="entry name" value="Znf_FYVE"/>
</dbReference>